<dbReference type="Proteomes" id="UP000323166">
    <property type="component" value="Unassembled WGS sequence"/>
</dbReference>
<keyword evidence="1" id="KW-0479">Metal-binding</keyword>
<gene>
    <name evidence="3" type="ORF">LX24_02794</name>
</gene>
<sequence>MLRRLLGKVDDGRFGRALAGMQAGWQWECKERKAGYVEGYVKHGSKQYMVVIERRGRGGTARCSCEDAVKRGVLCKHIAFAAMSELGLAAAARSAHRQLQVLGR</sequence>
<keyword evidence="1" id="KW-0862">Zinc</keyword>
<evidence type="ECO:0000313" key="4">
    <source>
        <dbReference type="Proteomes" id="UP000323166"/>
    </source>
</evidence>
<evidence type="ECO:0000313" key="3">
    <source>
        <dbReference type="EMBL" id="TYO92787.1"/>
    </source>
</evidence>
<evidence type="ECO:0000256" key="1">
    <source>
        <dbReference type="PROSITE-ProRule" id="PRU00325"/>
    </source>
</evidence>
<accession>A0A5S4ZPU6</accession>
<feature type="domain" description="SWIM-type" evidence="2">
    <location>
        <begin position="48"/>
        <end position="86"/>
    </location>
</feature>
<evidence type="ECO:0000259" key="2">
    <source>
        <dbReference type="PROSITE" id="PS50966"/>
    </source>
</evidence>
<dbReference type="GO" id="GO:0008270">
    <property type="term" value="F:zinc ion binding"/>
    <property type="evidence" value="ECO:0007669"/>
    <property type="project" value="UniProtKB-KW"/>
</dbReference>
<dbReference type="PROSITE" id="PS50966">
    <property type="entry name" value="ZF_SWIM"/>
    <property type="match status" value="1"/>
</dbReference>
<protein>
    <submittedName>
        <fullName evidence="3">SWIM zinc finger protein</fullName>
    </submittedName>
</protein>
<name>A0A5S4ZPU6_9FIRM</name>
<dbReference type="EMBL" id="VNHM01000022">
    <property type="protein sequence ID" value="TYO92787.1"/>
    <property type="molecule type" value="Genomic_DNA"/>
</dbReference>
<keyword evidence="1" id="KW-0863">Zinc-finger</keyword>
<reference evidence="3 4" key="1">
    <citation type="submission" date="2019-07" db="EMBL/GenBank/DDBJ databases">
        <title>Genomic Encyclopedia of Type Strains, Phase I: the one thousand microbial genomes (KMG-I) project.</title>
        <authorList>
            <person name="Kyrpides N."/>
        </authorList>
    </citation>
    <scope>NUCLEOTIDE SEQUENCE [LARGE SCALE GENOMIC DNA]</scope>
    <source>
        <strain evidence="3 4">DSM 6562</strain>
    </source>
</reference>
<dbReference type="InterPro" id="IPR007527">
    <property type="entry name" value="Znf_SWIM"/>
</dbReference>
<dbReference type="Pfam" id="PF04434">
    <property type="entry name" value="SWIM"/>
    <property type="match status" value="1"/>
</dbReference>
<dbReference type="AlphaFoldDB" id="A0A5S4ZPU6"/>
<organism evidence="3 4">
    <name type="scientific">Desulfallas thermosapovorans DSM 6562</name>
    <dbReference type="NCBI Taxonomy" id="1121431"/>
    <lineage>
        <taxon>Bacteria</taxon>
        <taxon>Bacillati</taxon>
        <taxon>Bacillota</taxon>
        <taxon>Clostridia</taxon>
        <taxon>Eubacteriales</taxon>
        <taxon>Desulfallaceae</taxon>
        <taxon>Desulfallas</taxon>
    </lineage>
</organism>
<keyword evidence="4" id="KW-1185">Reference proteome</keyword>
<comment type="caution">
    <text evidence="3">The sequence shown here is derived from an EMBL/GenBank/DDBJ whole genome shotgun (WGS) entry which is preliminary data.</text>
</comment>
<proteinExistence type="predicted"/>